<evidence type="ECO:0000313" key="2">
    <source>
        <dbReference type="Proteomes" id="UP000803844"/>
    </source>
</evidence>
<keyword evidence="2" id="KW-1185">Reference proteome</keyword>
<reference evidence="1" key="1">
    <citation type="journal article" date="2020" name="Phytopathology">
        <title>Genome sequence of the chestnut blight fungus Cryphonectria parasitica EP155: A fundamental resource for an archetypical invasive plant pathogen.</title>
        <authorList>
            <person name="Crouch J.A."/>
            <person name="Dawe A."/>
            <person name="Aerts A."/>
            <person name="Barry K."/>
            <person name="Churchill A.C.L."/>
            <person name="Grimwood J."/>
            <person name="Hillman B."/>
            <person name="Milgroom M.G."/>
            <person name="Pangilinan J."/>
            <person name="Smith M."/>
            <person name="Salamov A."/>
            <person name="Schmutz J."/>
            <person name="Yadav J."/>
            <person name="Grigoriev I.V."/>
            <person name="Nuss D."/>
        </authorList>
    </citation>
    <scope>NUCLEOTIDE SEQUENCE</scope>
    <source>
        <strain evidence="1">EP155</strain>
    </source>
</reference>
<dbReference type="EMBL" id="MU032350">
    <property type="protein sequence ID" value="KAF3762709.1"/>
    <property type="molecule type" value="Genomic_DNA"/>
</dbReference>
<dbReference type="RefSeq" id="XP_040773688.1">
    <property type="nucleotide sequence ID" value="XM_040925565.1"/>
</dbReference>
<dbReference type="GeneID" id="63842694"/>
<dbReference type="OrthoDB" id="3453214at2759"/>
<dbReference type="Proteomes" id="UP000803844">
    <property type="component" value="Unassembled WGS sequence"/>
</dbReference>
<sequence>MPKYTPIDPNDSALLEHVFKEAEKQTGRPLTFHERAAIMRHAVIETPSEKWILARDEMRISPKDWFRHQPLDARDRALINACNRFLNNHWLWYQTFWTVENDQECRSMIRQAGSDFIGFENGPPTTPKQNWHSMKRMYRCDAMILRDCYAGTDTMFSNPTYGSRVFDVLLMKMCEDYDRVLIIRNISQEYHIANICVLDPWVVVAVKDSGPYVPANGCYSL</sequence>
<accession>A0A9P5CKX0</accession>
<proteinExistence type="predicted"/>
<organism evidence="1 2">
    <name type="scientific">Cryphonectria parasitica (strain ATCC 38755 / EP155)</name>
    <dbReference type="NCBI Taxonomy" id="660469"/>
    <lineage>
        <taxon>Eukaryota</taxon>
        <taxon>Fungi</taxon>
        <taxon>Dikarya</taxon>
        <taxon>Ascomycota</taxon>
        <taxon>Pezizomycotina</taxon>
        <taxon>Sordariomycetes</taxon>
        <taxon>Sordariomycetidae</taxon>
        <taxon>Diaporthales</taxon>
        <taxon>Cryphonectriaceae</taxon>
        <taxon>Cryphonectria-Endothia species complex</taxon>
        <taxon>Cryphonectria</taxon>
    </lineage>
</organism>
<gene>
    <name evidence="1" type="ORF">M406DRAFT_72691</name>
</gene>
<dbReference type="AlphaFoldDB" id="A0A9P5CKX0"/>
<protein>
    <submittedName>
        <fullName evidence="1">Uncharacterized protein</fullName>
    </submittedName>
</protein>
<name>A0A9P5CKX0_CRYP1</name>
<comment type="caution">
    <text evidence="1">The sequence shown here is derived from an EMBL/GenBank/DDBJ whole genome shotgun (WGS) entry which is preliminary data.</text>
</comment>
<evidence type="ECO:0000313" key="1">
    <source>
        <dbReference type="EMBL" id="KAF3762709.1"/>
    </source>
</evidence>